<comment type="similarity">
    <text evidence="2 7">Belongs to the 2-oxoacid dehydrogenase family.</text>
</comment>
<proteinExistence type="inferred from homology"/>
<dbReference type="CDD" id="cd06849">
    <property type="entry name" value="lipoyl_domain"/>
    <property type="match status" value="1"/>
</dbReference>
<feature type="compositionally biased region" description="Basic and acidic residues" evidence="8">
    <location>
        <begin position="85"/>
        <end position="95"/>
    </location>
</feature>
<dbReference type="PANTHER" id="PTHR43178">
    <property type="entry name" value="DIHYDROLIPOAMIDE ACETYLTRANSFERASE COMPONENT OF PYRUVATE DEHYDROGENASE COMPLEX"/>
    <property type="match status" value="1"/>
</dbReference>
<sequence>MIDFLMPSLGADMEDGKLVEWLVEPGAMLKHGDTIAVVETQKGAIEIEIFNEGIFDHPLVDIGMAVPVGTPIAAIRERGEAAAIRDAEQSEKSEPITKAADGSEAVADHKPAAEAEPVAGPTGLLAEARVTTPAGERTRVSPIARRYADQHGIDVASISGSGPSGEVLLQDVEMAEKPAERTILSTKEPAPIDETETGERLSGMRAAIATAMSRSKREIPHFYLAHSIDLTLCEAWLADYNAERAPESRLLLSALLVKAVALAAHKYPEFNGHYIDGVFHSGAAIHVGVAINIRGTGLVAPAIHNAEGLSLEGLMVKMRDLVVRVRAGRFRSSELSDPTITVSIMGDRGVETLYGVIYPPQVAIIGFGMPVTEARVVDGMIGPRRIVHVTLASDHRINDGHRGALLLARIERILQEPEKL</sequence>
<evidence type="ECO:0000256" key="6">
    <source>
        <dbReference type="ARBA" id="ARBA00023315"/>
    </source>
</evidence>
<dbReference type="Pfam" id="PF02817">
    <property type="entry name" value="E3_binding"/>
    <property type="match status" value="1"/>
</dbReference>
<comment type="subunit">
    <text evidence="3">Forms a 24-polypeptide structural core with octahedral symmetry.</text>
</comment>
<evidence type="ECO:0000259" key="9">
    <source>
        <dbReference type="PROSITE" id="PS50968"/>
    </source>
</evidence>
<protein>
    <recommendedName>
        <fullName evidence="7">Dihydrolipoamide acetyltransferase component of pyruvate dehydrogenase complex</fullName>
        <ecNumber evidence="7">2.3.1.-</ecNumber>
    </recommendedName>
</protein>
<dbReference type="SUPFAM" id="SSF52777">
    <property type="entry name" value="CoA-dependent acyltransferases"/>
    <property type="match status" value="1"/>
</dbReference>
<evidence type="ECO:0000256" key="5">
    <source>
        <dbReference type="ARBA" id="ARBA00022823"/>
    </source>
</evidence>
<keyword evidence="5 7" id="KW-0450">Lipoyl</keyword>
<dbReference type="OrthoDB" id="9805770at2"/>
<comment type="caution">
    <text evidence="11">The sequence shown here is derived from an EMBL/GenBank/DDBJ whole genome shotgun (WGS) entry which is preliminary data.</text>
</comment>
<evidence type="ECO:0000259" key="10">
    <source>
        <dbReference type="PROSITE" id="PS51826"/>
    </source>
</evidence>
<evidence type="ECO:0000313" key="11">
    <source>
        <dbReference type="EMBL" id="PLW78475.1"/>
    </source>
</evidence>
<dbReference type="SUPFAM" id="SSF51230">
    <property type="entry name" value="Single hybrid motif"/>
    <property type="match status" value="1"/>
</dbReference>
<evidence type="ECO:0000256" key="2">
    <source>
        <dbReference type="ARBA" id="ARBA00007317"/>
    </source>
</evidence>
<keyword evidence="6 7" id="KW-0012">Acyltransferase</keyword>
<dbReference type="InterPro" id="IPR004167">
    <property type="entry name" value="PSBD"/>
</dbReference>
<dbReference type="AlphaFoldDB" id="A0A2N5XVL6"/>
<accession>A0A2N5XVL6</accession>
<dbReference type="InterPro" id="IPR050743">
    <property type="entry name" value="2-oxoacid_DH_E2_comp"/>
</dbReference>
<dbReference type="EC" id="2.3.1.-" evidence="7"/>
<gene>
    <name evidence="11" type="ORF">C0081_04315</name>
</gene>
<dbReference type="InterPro" id="IPR011053">
    <property type="entry name" value="Single_hybrid_motif"/>
</dbReference>
<evidence type="ECO:0000256" key="1">
    <source>
        <dbReference type="ARBA" id="ARBA00001938"/>
    </source>
</evidence>
<dbReference type="PANTHER" id="PTHR43178:SF5">
    <property type="entry name" value="LIPOAMIDE ACYLTRANSFERASE COMPONENT OF BRANCHED-CHAIN ALPHA-KETO ACID DEHYDROGENASE COMPLEX, MITOCHONDRIAL"/>
    <property type="match status" value="1"/>
</dbReference>
<dbReference type="PROSITE" id="PS51826">
    <property type="entry name" value="PSBD"/>
    <property type="match status" value="1"/>
</dbReference>
<dbReference type="SUPFAM" id="SSF47005">
    <property type="entry name" value="Peripheral subunit-binding domain of 2-oxo acid dehydrogenase complex"/>
    <property type="match status" value="1"/>
</dbReference>
<evidence type="ECO:0000256" key="7">
    <source>
        <dbReference type="RuleBase" id="RU003423"/>
    </source>
</evidence>
<organism evidence="11 12">
    <name type="scientific">Cohaesibacter celericrescens</name>
    <dbReference type="NCBI Taxonomy" id="2067669"/>
    <lineage>
        <taxon>Bacteria</taxon>
        <taxon>Pseudomonadati</taxon>
        <taxon>Pseudomonadota</taxon>
        <taxon>Alphaproteobacteria</taxon>
        <taxon>Hyphomicrobiales</taxon>
        <taxon>Cohaesibacteraceae</taxon>
    </lineage>
</organism>
<name>A0A2N5XVL6_9HYPH</name>
<feature type="domain" description="Peripheral subunit-binding (PSBD)" evidence="10">
    <location>
        <begin position="139"/>
        <end position="176"/>
    </location>
</feature>
<dbReference type="Gene3D" id="3.30.559.10">
    <property type="entry name" value="Chloramphenicol acetyltransferase-like domain"/>
    <property type="match status" value="1"/>
</dbReference>
<reference evidence="11 12" key="1">
    <citation type="submission" date="2018-01" db="EMBL/GenBank/DDBJ databases">
        <title>The draft genome sequence of Cohaesibacter sp. H1304.</title>
        <authorList>
            <person name="Wang N.-N."/>
            <person name="Du Z.-J."/>
        </authorList>
    </citation>
    <scope>NUCLEOTIDE SEQUENCE [LARGE SCALE GENOMIC DNA]</scope>
    <source>
        <strain evidence="11 12">H1304</strain>
    </source>
</reference>
<feature type="domain" description="Lipoyl-binding" evidence="9">
    <location>
        <begin position="1"/>
        <end position="76"/>
    </location>
</feature>
<dbReference type="PROSITE" id="PS50968">
    <property type="entry name" value="BIOTINYL_LIPOYL"/>
    <property type="match status" value="1"/>
</dbReference>
<dbReference type="Pfam" id="PF00364">
    <property type="entry name" value="Biotin_lipoyl"/>
    <property type="match status" value="1"/>
</dbReference>
<evidence type="ECO:0000256" key="8">
    <source>
        <dbReference type="SAM" id="MobiDB-lite"/>
    </source>
</evidence>
<dbReference type="Gene3D" id="4.10.320.10">
    <property type="entry name" value="E3-binding domain"/>
    <property type="match status" value="1"/>
</dbReference>
<evidence type="ECO:0000256" key="3">
    <source>
        <dbReference type="ARBA" id="ARBA00011484"/>
    </source>
</evidence>
<dbReference type="EMBL" id="PKUQ01000006">
    <property type="protein sequence ID" value="PLW78475.1"/>
    <property type="molecule type" value="Genomic_DNA"/>
</dbReference>
<dbReference type="InterPro" id="IPR036625">
    <property type="entry name" value="E3-bd_dom_sf"/>
</dbReference>
<dbReference type="GO" id="GO:0031405">
    <property type="term" value="F:lipoic acid binding"/>
    <property type="evidence" value="ECO:0007669"/>
    <property type="project" value="TreeGrafter"/>
</dbReference>
<keyword evidence="12" id="KW-1185">Reference proteome</keyword>
<evidence type="ECO:0000313" key="12">
    <source>
        <dbReference type="Proteomes" id="UP000234881"/>
    </source>
</evidence>
<dbReference type="Proteomes" id="UP000234881">
    <property type="component" value="Unassembled WGS sequence"/>
</dbReference>
<comment type="cofactor">
    <cofactor evidence="1 7">
        <name>(R)-lipoate</name>
        <dbReference type="ChEBI" id="CHEBI:83088"/>
    </cofactor>
</comment>
<evidence type="ECO:0000256" key="4">
    <source>
        <dbReference type="ARBA" id="ARBA00022679"/>
    </source>
</evidence>
<dbReference type="Pfam" id="PF00198">
    <property type="entry name" value="2-oxoacid_dh"/>
    <property type="match status" value="1"/>
</dbReference>
<feature type="region of interest" description="Disordered" evidence="8">
    <location>
        <begin position="85"/>
        <end position="123"/>
    </location>
</feature>
<dbReference type="GO" id="GO:0016407">
    <property type="term" value="F:acetyltransferase activity"/>
    <property type="evidence" value="ECO:0007669"/>
    <property type="project" value="TreeGrafter"/>
</dbReference>
<dbReference type="Gene3D" id="2.40.50.100">
    <property type="match status" value="1"/>
</dbReference>
<dbReference type="GO" id="GO:0005737">
    <property type="term" value="C:cytoplasm"/>
    <property type="evidence" value="ECO:0007669"/>
    <property type="project" value="TreeGrafter"/>
</dbReference>
<dbReference type="RefSeq" id="WP_101532580.1">
    <property type="nucleotide sequence ID" value="NZ_PKUQ01000006.1"/>
</dbReference>
<dbReference type="InterPro" id="IPR000089">
    <property type="entry name" value="Biotin_lipoyl"/>
</dbReference>
<keyword evidence="4 7" id="KW-0808">Transferase</keyword>
<dbReference type="InterPro" id="IPR001078">
    <property type="entry name" value="2-oxoacid_DH_actylTfrase"/>
</dbReference>
<dbReference type="InterPro" id="IPR023213">
    <property type="entry name" value="CAT-like_dom_sf"/>
</dbReference>